<dbReference type="RefSeq" id="WP_086320087.1">
    <property type="nucleotide sequence ID" value="NZ_NASK01000076.1"/>
</dbReference>
<dbReference type="EMBL" id="NASK01000076">
    <property type="protein sequence ID" value="OTQ51757.1"/>
    <property type="molecule type" value="Genomic_DNA"/>
</dbReference>
<feature type="binding site" evidence="10">
    <location>
        <position position="50"/>
    </location>
    <ligand>
        <name>ATP</name>
        <dbReference type="ChEBI" id="CHEBI:30616"/>
    </ligand>
</feature>
<dbReference type="GO" id="GO:0000287">
    <property type="term" value="F:magnesium ion binding"/>
    <property type="evidence" value="ECO:0007669"/>
    <property type="project" value="UniProtKB-UniRule"/>
</dbReference>
<feature type="binding site" evidence="10">
    <location>
        <begin position="325"/>
        <end position="327"/>
    </location>
    <ligand>
        <name>substrate</name>
        <note>ligand shared with subunit alpha</note>
    </ligand>
</feature>
<dbReference type="GO" id="GO:0004775">
    <property type="term" value="F:succinate-CoA ligase (ADP-forming) activity"/>
    <property type="evidence" value="ECO:0007669"/>
    <property type="project" value="UniProtKB-UniRule"/>
</dbReference>
<feature type="binding site" evidence="10">
    <location>
        <position position="103"/>
    </location>
    <ligand>
        <name>ATP</name>
        <dbReference type="ChEBI" id="CHEBI:30616"/>
    </ligand>
</feature>
<dbReference type="FunFam" id="3.30.470.20:FF:000002">
    <property type="entry name" value="Succinate--CoA ligase [ADP-forming] subunit beta"/>
    <property type="match status" value="1"/>
</dbReference>
<dbReference type="InterPro" id="IPR013650">
    <property type="entry name" value="ATP-grasp_succ-CoA_synth-type"/>
</dbReference>
<dbReference type="GO" id="GO:0006099">
    <property type="term" value="P:tricarboxylic acid cycle"/>
    <property type="evidence" value="ECO:0007669"/>
    <property type="project" value="UniProtKB-UniRule"/>
</dbReference>
<dbReference type="AlphaFoldDB" id="A0A242NWE0"/>
<evidence type="ECO:0000256" key="1">
    <source>
        <dbReference type="ARBA" id="ARBA00009182"/>
    </source>
</evidence>
<dbReference type="PANTHER" id="PTHR11815:SF10">
    <property type="entry name" value="SUCCINATE--COA LIGASE [GDP-FORMING] SUBUNIT BETA, MITOCHONDRIAL"/>
    <property type="match status" value="1"/>
</dbReference>
<dbReference type="Gene3D" id="3.30.1490.20">
    <property type="entry name" value="ATP-grasp fold, A domain"/>
    <property type="match status" value="1"/>
</dbReference>
<evidence type="ECO:0000256" key="10">
    <source>
        <dbReference type="HAMAP-Rule" id="MF_00558"/>
    </source>
</evidence>
<dbReference type="EC" id="6.2.1.5" evidence="10"/>
<organism evidence="13 14">
    <name type="scientific">Gilliamella apis</name>
    <dbReference type="NCBI Taxonomy" id="1970738"/>
    <lineage>
        <taxon>Bacteria</taxon>
        <taxon>Pseudomonadati</taxon>
        <taxon>Pseudomonadota</taxon>
        <taxon>Gammaproteobacteria</taxon>
        <taxon>Orbales</taxon>
        <taxon>Orbaceae</taxon>
        <taxon>Gilliamella</taxon>
    </lineage>
</organism>
<gene>
    <name evidence="10" type="primary">sucC</name>
    <name evidence="13" type="ORF">B6D06_02390</name>
</gene>
<dbReference type="Pfam" id="PF08442">
    <property type="entry name" value="ATP-grasp_2"/>
    <property type="match status" value="1"/>
</dbReference>
<dbReference type="UniPathway" id="UPA00223">
    <property type="reaction ID" value="UER00999"/>
</dbReference>
<dbReference type="InterPro" id="IPR017866">
    <property type="entry name" value="Succ-CoA_synthase_bsu_CS"/>
</dbReference>
<comment type="catalytic activity">
    <reaction evidence="8">
        <text>succinate + ATP + CoA = succinyl-CoA + ADP + phosphate</text>
        <dbReference type="Rhea" id="RHEA:17661"/>
        <dbReference type="ChEBI" id="CHEBI:30031"/>
        <dbReference type="ChEBI" id="CHEBI:30616"/>
        <dbReference type="ChEBI" id="CHEBI:43474"/>
        <dbReference type="ChEBI" id="CHEBI:57287"/>
        <dbReference type="ChEBI" id="CHEBI:57292"/>
        <dbReference type="ChEBI" id="CHEBI:456216"/>
        <dbReference type="EC" id="6.2.1.5"/>
    </reaction>
    <physiologicalReaction direction="right-to-left" evidence="8">
        <dbReference type="Rhea" id="RHEA:17663"/>
    </physiologicalReaction>
</comment>
<feature type="domain" description="ATP-citrate synthase/succinyl-CoA ligase C-terminal" evidence="11">
    <location>
        <begin position="266"/>
        <end position="385"/>
    </location>
</feature>
<accession>A0A242NWE0</accession>
<dbReference type="GO" id="GO:0005524">
    <property type="term" value="F:ATP binding"/>
    <property type="evidence" value="ECO:0007669"/>
    <property type="project" value="UniProtKB-UniRule"/>
</dbReference>
<comment type="function">
    <text evidence="10">Succinyl-CoA synthetase functions in the citric acid cycle (TCA), coupling the hydrolysis of succinyl-CoA to the synthesis of either ATP or GTP and thus represents the only step of substrate-level phosphorylation in the TCA. The beta subunit provides nucleotide specificity of the enzyme and binds the substrate succinate, while the binding sites for coenzyme A and phosphate are found in the alpha subunit.</text>
</comment>
<comment type="cofactor">
    <cofactor evidence="10">
        <name>Mg(2+)</name>
        <dbReference type="ChEBI" id="CHEBI:18420"/>
    </cofactor>
    <text evidence="10">Binds 1 Mg(2+) ion per subunit.</text>
</comment>
<keyword evidence="3 10" id="KW-0436">Ligase</keyword>
<sequence>MNLHEYQSKNLFKQYNLPVPEGYVCNSIDEIQDALAEISLQTPTSAWVAKCQVHAGGRGKSGGVICTKDFNEIKLFAEKWLGQYLVTYQTTSKGQPVNQILIEKASNIAKELYLGAVIDRSSKRIVVMASTEGGVEIEKVAETSPHLIHKISLDPLTGPCGYQGRELAFKLGLSGKLVNQFAKLFVNFANLFINNDVSLAEVNPLVITDSQELICLDAKVVLDDNAMFRHPDLAILRDTTQEDERESIAAKQGISYVSLEGNIGCMVNGAGLAMATMDMIKLYGGEPANFLDVGGGTTKERVAEAFKLILSDKNVKAILVNIFGGIVRCDLIANGIIDAIKEIGLTVPVVVRLEGNNAELAREILAKSELNVITAKGLVDAAQQIVAVAQ</sequence>
<evidence type="ECO:0000256" key="5">
    <source>
        <dbReference type="ARBA" id="ARBA00022741"/>
    </source>
</evidence>
<dbReference type="GO" id="GO:0005829">
    <property type="term" value="C:cytosol"/>
    <property type="evidence" value="ECO:0007669"/>
    <property type="project" value="TreeGrafter"/>
</dbReference>
<dbReference type="Gene3D" id="3.40.50.261">
    <property type="entry name" value="Succinyl-CoA synthetase domains"/>
    <property type="match status" value="1"/>
</dbReference>
<evidence type="ECO:0000256" key="4">
    <source>
        <dbReference type="ARBA" id="ARBA00022723"/>
    </source>
</evidence>
<comment type="subunit">
    <text evidence="10">Heterotetramer of two alpha and two beta subunits.</text>
</comment>
<dbReference type="InterPro" id="IPR016102">
    <property type="entry name" value="Succinyl-CoA_synth-like"/>
</dbReference>
<evidence type="ECO:0000256" key="7">
    <source>
        <dbReference type="ARBA" id="ARBA00022842"/>
    </source>
</evidence>
<reference evidence="13 14" key="1">
    <citation type="submission" date="2017-03" db="EMBL/GenBank/DDBJ databases">
        <title>Comparative genomics of honeybee gut symbionts reveal geographically distinct and subgroup specific antibiotic resistance.</title>
        <authorList>
            <person name="Ludvigsen J."/>
            <person name="Porcellato D."/>
            <person name="Labee-Lund T.M."/>
            <person name="Amdam G.V."/>
            <person name="Rudi K."/>
        </authorList>
    </citation>
    <scope>NUCLEOTIDE SEQUENCE [LARGE SCALE GENOMIC DNA]</scope>
    <source>
        <strain evidence="13 14">A-4-12</strain>
    </source>
</reference>
<dbReference type="Gene3D" id="3.30.470.20">
    <property type="entry name" value="ATP-grasp fold, B domain"/>
    <property type="match status" value="1"/>
</dbReference>
<evidence type="ECO:0000313" key="13">
    <source>
        <dbReference type="EMBL" id="OTQ51757.1"/>
    </source>
</evidence>
<proteinExistence type="inferred from homology"/>
<feature type="domain" description="ATP-grasp fold succinyl-CoA synthetase-type" evidence="12">
    <location>
        <begin position="2"/>
        <end position="207"/>
    </location>
</feature>
<keyword evidence="6 10" id="KW-0067">ATP-binding</keyword>
<evidence type="ECO:0000256" key="9">
    <source>
        <dbReference type="ARBA" id="ARBA00052891"/>
    </source>
</evidence>
<protein>
    <recommendedName>
        <fullName evidence="10">Succinate--CoA ligase [ADP-forming] subunit beta</fullName>
        <ecNumber evidence="10">6.2.1.5</ecNumber>
    </recommendedName>
    <alternativeName>
        <fullName evidence="10">Succinyl-CoA synthetase subunit beta</fullName>
        <shortName evidence="10">SCS-beta</shortName>
    </alternativeName>
</protein>
<dbReference type="PANTHER" id="PTHR11815">
    <property type="entry name" value="SUCCINYL-COA SYNTHETASE BETA CHAIN"/>
    <property type="match status" value="1"/>
</dbReference>
<evidence type="ECO:0000256" key="2">
    <source>
        <dbReference type="ARBA" id="ARBA00022532"/>
    </source>
</evidence>
<feature type="binding site" evidence="10">
    <location>
        <position position="217"/>
    </location>
    <ligand>
        <name>Mg(2+)</name>
        <dbReference type="ChEBI" id="CHEBI:18420"/>
    </ligand>
</feature>
<feature type="binding site" evidence="10">
    <location>
        <position position="111"/>
    </location>
    <ligand>
        <name>ATP</name>
        <dbReference type="ChEBI" id="CHEBI:30616"/>
    </ligand>
</feature>
<evidence type="ECO:0000256" key="6">
    <source>
        <dbReference type="ARBA" id="ARBA00022840"/>
    </source>
</evidence>
<feature type="binding site" evidence="10">
    <location>
        <position position="203"/>
    </location>
    <ligand>
        <name>Mg(2+)</name>
        <dbReference type="ChEBI" id="CHEBI:18420"/>
    </ligand>
</feature>
<dbReference type="FunFam" id="3.30.1490.20:FF:000002">
    <property type="entry name" value="Succinate--CoA ligase [ADP-forming] subunit beta"/>
    <property type="match status" value="1"/>
</dbReference>
<evidence type="ECO:0000313" key="14">
    <source>
        <dbReference type="Proteomes" id="UP000194968"/>
    </source>
</evidence>
<dbReference type="FunFam" id="3.40.50.261:FF:000001">
    <property type="entry name" value="Succinate--CoA ligase [ADP-forming] subunit beta"/>
    <property type="match status" value="1"/>
</dbReference>
<dbReference type="SUPFAM" id="SSF52210">
    <property type="entry name" value="Succinyl-CoA synthetase domains"/>
    <property type="match status" value="1"/>
</dbReference>
<dbReference type="NCBIfam" id="NF001913">
    <property type="entry name" value="PRK00696.1"/>
    <property type="match status" value="1"/>
</dbReference>
<name>A0A242NWE0_9GAMM</name>
<dbReference type="Pfam" id="PF00549">
    <property type="entry name" value="Ligase_CoA"/>
    <property type="match status" value="1"/>
</dbReference>
<dbReference type="InterPro" id="IPR005811">
    <property type="entry name" value="SUCC_ACL_C"/>
</dbReference>
<evidence type="ECO:0000256" key="8">
    <source>
        <dbReference type="ARBA" id="ARBA00050563"/>
    </source>
</evidence>
<dbReference type="InterPro" id="IPR005809">
    <property type="entry name" value="Succ_CoA_ligase-like_bsu"/>
</dbReference>
<comment type="caution">
    <text evidence="13">The sequence shown here is derived from an EMBL/GenBank/DDBJ whole genome shotgun (WGS) entry which is preliminary data.</text>
</comment>
<feature type="binding site" evidence="10">
    <location>
        <position position="106"/>
    </location>
    <ligand>
        <name>ATP</name>
        <dbReference type="ChEBI" id="CHEBI:30616"/>
    </ligand>
</feature>
<keyword evidence="2 10" id="KW-0816">Tricarboxylic acid cycle</keyword>
<feature type="binding site" evidence="10">
    <location>
        <begin position="57"/>
        <end position="59"/>
    </location>
    <ligand>
        <name>ATP</name>
        <dbReference type="ChEBI" id="CHEBI:30616"/>
    </ligand>
</feature>
<dbReference type="GO" id="GO:0004776">
    <property type="term" value="F:succinate-CoA ligase (GDP-forming) activity"/>
    <property type="evidence" value="ECO:0007669"/>
    <property type="project" value="RHEA"/>
</dbReference>
<dbReference type="PIRSF" id="PIRSF001554">
    <property type="entry name" value="SucCS_beta"/>
    <property type="match status" value="1"/>
</dbReference>
<comment type="pathway">
    <text evidence="10">Carbohydrate metabolism; tricarboxylic acid cycle; succinate from succinyl-CoA (ligase route): step 1/1.</text>
</comment>
<dbReference type="SUPFAM" id="SSF56059">
    <property type="entry name" value="Glutathione synthetase ATP-binding domain-like"/>
    <property type="match status" value="1"/>
</dbReference>
<keyword evidence="4 10" id="KW-0479">Metal-binding</keyword>
<dbReference type="HAMAP" id="MF_00558">
    <property type="entry name" value="Succ_CoA_beta"/>
    <property type="match status" value="1"/>
</dbReference>
<evidence type="ECO:0000259" key="11">
    <source>
        <dbReference type="Pfam" id="PF00549"/>
    </source>
</evidence>
<dbReference type="GO" id="GO:0042709">
    <property type="term" value="C:succinate-CoA ligase complex"/>
    <property type="evidence" value="ECO:0007669"/>
    <property type="project" value="TreeGrafter"/>
</dbReference>
<dbReference type="OrthoDB" id="9802602at2"/>
<dbReference type="PROSITE" id="PS01217">
    <property type="entry name" value="SUCCINYL_COA_LIG_3"/>
    <property type="match status" value="1"/>
</dbReference>
<dbReference type="NCBIfam" id="TIGR01016">
    <property type="entry name" value="sucCoAbeta"/>
    <property type="match status" value="1"/>
</dbReference>
<dbReference type="Proteomes" id="UP000194968">
    <property type="component" value="Unassembled WGS sequence"/>
</dbReference>
<evidence type="ECO:0000256" key="3">
    <source>
        <dbReference type="ARBA" id="ARBA00022598"/>
    </source>
</evidence>
<dbReference type="InterPro" id="IPR013815">
    <property type="entry name" value="ATP_grasp_subdomain_1"/>
</dbReference>
<feature type="binding site" evidence="10">
    <location>
        <position position="268"/>
    </location>
    <ligand>
        <name>substrate</name>
        <note>ligand shared with subunit alpha</note>
    </ligand>
</feature>
<evidence type="ECO:0000259" key="12">
    <source>
        <dbReference type="Pfam" id="PF08442"/>
    </source>
</evidence>
<comment type="similarity">
    <text evidence="1 10">Belongs to the succinate/malate CoA ligase beta subunit family.</text>
</comment>
<keyword evidence="7 10" id="KW-0460">Magnesium</keyword>
<comment type="catalytic activity">
    <reaction evidence="9">
        <text>GTP + succinate + CoA = succinyl-CoA + GDP + phosphate</text>
        <dbReference type="Rhea" id="RHEA:22120"/>
        <dbReference type="ChEBI" id="CHEBI:30031"/>
        <dbReference type="ChEBI" id="CHEBI:37565"/>
        <dbReference type="ChEBI" id="CHEBI:43474"/>
        <dbReference type="ChEBI" id="CHEBI:57287"/>
        <dbReference type="ChEBI" id="CHEBI:57292"/>
        <dbReference type="ChEBI" id="CHEBI:58189"/>
    </reaction>
    <physiologicalReaction direction="right-to-left" evidence="9">
        <dbReference type="Rhea" id="RHEA:22122"/>
    </physiologicalReaction>
</comment>
<keyword evidence="5 10" id="KW-0547">Nucleotide-binding</keyword>
<dbReference type="GO" id="GO:0006104">
    <property type="term" value="P:succinyl-CoA metabolic process"/>
    <property type="evidence" value="ECO:0007669"/>
    <property type="project" value="TreeGrafter"/>
</dbReference>